<evidence type="ECO:0000256" key="1">
    <source>
        <dbReference type="SAM" id="Phobius"/>
    </source>
</evidence>
<dbReference type="EMBL" id="UPSH01000001">
    <property type="protein sequence ID" value="VBB17926.1"/>
    <property type="molecule type" value="Genomic_DNA"/>
</dbReference>
<organism evidence="2 3">
    <name type="scientific">Yasminevirus sp. GU-2018</name>
    <dbReference type="NCBI Taxonomy" id="2420051"/>
    <lineage>
        <taxon>Viruses</taxon>
        <taxon>Varidnaviria</taxon>
        <taxon>Bamfordvirae</taxon>
        <taxon>Nucleocytoviricota</taxon>
        <taxon>Megaviricetes</taxon>
        <taxon>Imitervirales</taxon>
        <taxon>Mimiviridae</taxon>
        <taxon>Klosneuvirinae</taxon>
        <taxon>Yasminevirus</taxon>
        <taxon>Yasminevirus saudimassiliense</taxon>
    </lineage>
</organism>
<reference evidence="2 3" key="1">
    <citation type="submission" date="2018-10" db="EMBL/GenBank/DDBJ databases">
        <authorList>
            <consortium name="IHU Genomes"/>
        </authorList>
    </citation>
    <scope>NUCLEOTIDE SEQUENCE [LARGE SCALE GENOMIC DNA]</scope>
    <source>
        <strain evidence="2 3">A1</strain>
    </source>
</reference>
<sequence>MDLKRSFGLWRTLWGTAVTVTAFLNLSRMTGFLGQEPAFDEEHDKYLEYDYATQELVRTMFVCCIIDTLLLLFSKRLYNKQIVVHHAIMIVLTTIYFFAKTPHHFYANMFMSTEIVTITTFIPPIIRNKDPKYYKYYLGWYAFLTVTWRFFVWFYMAFQVINTVNSLHICFVGVLPLFFLDVFWVKECIDGIFDKKVRKKVS</sequence>
<dbReference type="Proteomes" id="UP000594342">
    <property type="component" value="Unassembled WGS sequence"/>
</dbReference>
<feature type="transmembrane region" description="Helical" evidence="1">
    <location>
        <begin position="82"/>
        <end position="99"/>
    </location>
</feature>
<proteinExistence type="predicted"/>
<feature type="transmembrane region" description="Helical" evidence="1">
    <location>
        <begin position="105"/>
        <end position="126"/>
    </location>
</feature>
<keyword evidence="1" id="KW-1133">Transmembrane helix</keyword>
<accession>A0A5K0UA10</accession>
<keyword evidence="1" id="KW-0472">Membrane</keyword>
<feature type="transmembrane region" description="Helical" evidence="1">
    <location>
        <begin position="56"/>
        <end position="73"/>
    </location>
</feature>
<keyword evidence="3" id="KW-1185">Reference proteome</keyword>
<feature type="transmembrane region" description="Helical" evidence="1">
    <location>
        <begin position="164"/>
        <end position="185"/>
    </location>
</feature>
<feature type="transmembrane region" description="Helical" evidence="1">
    <location>
        <begin position="138"/>
        <end position="158"/>
    </location>
</feature>
<feature type="transmembrane region" description="Helical" evidence="1">
    <location>
        <begin position="7"/>
        <end position="26"/>
    </location>
</feature>
<comment type="caution">
    <text evidence="2">The sequence shown here is derived from an EMBL/GenBank/DDBJ whole genome shotgun (WGS) entry which is preliminary data.</text>
</comment>
<evidence type="ECO:0000313" key="2">
    <source>
        <dbReference type="EMBL" id="VBB17926.1"/>
    </source>
</evidence>
<evidence type="ECO:0000313" key="3">
    <source>
        <dbReference type="Proteomes" id="UP000594342"/>
    </source>
</evidence>
<protein>
    <recommendedName>
        <fullName evidence="4">TLC domain-containing protein</fullName>
    </recommendedName>
</protein>
<gene>
    <name evidence="2" type="ORF">YASMINEVIRUS_389</name>
</gene>
<name>A0A5K0UA10_9VIRU</name>
<keyword evidence="1" id="KW-0812">Transmembrane</keyword>
<evidence type="ECO:0008006" key="4">
    <source>
        <dbReference type="Google" id="ProtNLM"/>
    </source>
</evidence>